<dbReference type="AlphaFoldDB" id="A0A1B8AHI4"/>
<organism evidence="2 3">
    <name type="scientific">Fusarium poae</name>
    <dbReference type="NCBI Taxonomy" id="36050"/>
    <lineage>
        <taxon>Eukaryota</taxon>
        <taxon>Fungi</taxon>
        <taxon>Dikarya</taxon>
        <taxon>Ascomycota</taxon>
        <taxon>Pezizomycotina</taxon>
        <taxon>Sordariomycetes</taxon>
        <taxon>Hypocreomycetidae</taxon>
        <taxon>Hypocreales</taxon>
        <taxon>Nectriaceae</taxon>
        <taxon>Fusarium</taxon>
    </lineage>
</organism>
<reference evidence="2 3" key="1">
    <citation type="submission" date="2016-06" db="EMBL/GenBank/DDBJ databases">
        <title>Living apart together: crosstalk between the core and supernumerary genomes in a fungal plant pathogen.</title>
        <authorList>
            <person name="Vanheule A."/>
            <person name="Audenaert K."/>
            <person name="Warris S."/>
            <person name="Van De Geest H."/>
            <person name="Schijlen E."/>
            <person name="Hofte M."/>
            <person name="De Saeger S."/>
            <person name="Haesaert G."/>
            <person name="Waalwijk C."/>
            <person name="Van Der Lee T."/>
        </authorList>
    </citation>
    <scope>NUCLEOTIDE SEQUENCE [LARGE SCALE GENOMIC DNA]</scope>
    <source>
        <strain evidence="2 3">2516</strain>
    </source>
</reference>
<evidence type="ECO:0000256" key="1">
    <source>
        <dbReference type="SAM" id="Phobius"/>
    </source>
</evidence>
<keyword evidence="1" id="KW-0812">Transmembrane</keyword>
<proteinExistence type="predicted"/>
<protein>
    <recommendedName>
        <fullName evidence="4">F-box domain-containing protein</fullName>
    </recommendedName>
</protein>
<comment type="caution">
    <text evidence="2">The sequence shown here is derived from an EMBL/GenBank/DDBJ whole genome shotgun (WGS) entry which is preliminary data.</text>
</comment>
<name>A0A1B8AHI4_FUSPO</name>
<keyword evidence="3" id="KW-1185">Reference proteome</keyword>
<dbReference type="OMA" id="HEIMVIA"/>
<accession>A0A1B8AHI4</accession>
<evidence type="ECO:0000313" key="2">
    <source>
        <dbReference type="EMBL" id="OBS19900.1"/>
    </source>
</evidence>
<evidence type="ECO:0000313" key="3">
    <source>
        <dbReference type="Proteomes" id="UP000091967"/>
    </source>
</evidence>
<dbReference type="Proteomes" id="UP000091967">
    <property type="component" value="Unassembled WGS sequence"/>
</dbReference>
<keyword evidence="1" id="KW-0472">Membrane</keyword>
<sequence>MALLTDLPNELLHEIMVIASDDGFHHKRLKKFALVNKQLRTVAFPLLVRLWNNYYGKPKLGLLALHLLRYPQHRSQLRTLIFQNYYADKGSQSPSGYRATFYQTLPHRPEILNELAEEAKRTLPDLAESSEGWIDRIRQGQVGAILALILAWATSLTTVYLYFRGIYESADKDLVGRCLSRQTRVRFVSCCIGYFLPLPRNMESFAPDTFVSILPGSLETCHLDWLMRHVISQHLEARPDSRYNKGQAHSCIMKAIYVLLQEAGPGRKFSKLRNIDFSLLGINVWSRPTLDKAVEELNKVVELAKSRGVELDYYDYTDKEYRTTAVRVSTCDT</sequence>
<dbReference type="EMBL" id="LYXU01000004">
    <property type="protein sequence ID" value="OBS19900.1"/>
    <property type="molecule type" value="Genomic_DNA"/>
</dbReference>
<keyword evidence="1" id="KW-1133">Transmembrane helix</keyword>
<evidence type="ECO:0008006" key="4">
    <source>
        <dbReference type="Google" id="ProtNLM"/>
    </source>
</evidence>
<feature type="transmembrane region" description="Helical" evidence="1">
    <location>
        <begin position="142"/>
        <end position="163"/>
    </location>
</feature>
<gene>
    <name evidence="2" type="ORF">FPOA_11625</name>
</gene>